<dbReference type="PANTHER" id="PTHR43053">
    <property type="entry name" value="GLYCOSIDASE FAMILY 31"/>
    <property type="match status" value="1"/>
</dbReference>
<proteinExistence type="inferred from homology"/>
<dbReference type="PIRSF" id="PIRSF005536">
    <property type="entry name" value="Agal"/>
    <property type="match status" value="1"/>
</dbReference>
<dbReference type="EC" id="3.2.1.22" evidence="2 5"/>
<accession>A0A1Y6KTX2</accession>
<dbReference type="GO" id="GO:0016052">
    <property type="term" value="P:carbohydrate catabolic process"/>
    <property type="evidence" value="ECO:0007669"/>
    <property type="project" value="InterPro"/>
</dbReference>
<dbReference type="CDD" id="cd14791">
    <property type="entry name" value="GH36"/>
    <property type="match status" value="1"/>
</dbReference>
<dbReference type="FunFam" id="3.20.20.70:FF:000118">
    <property type="entry name" value="Alpha-galactosidase"/>
    <property type="match status" value="1"/>
</dbReference>
<dbReference type="InterPro" id="IPR038417">
    <property type="entry name" value="Alpga-gal_N_sf"/>
</dbReference>
<dbReference type="InterPro" id="IPR002252">
    <property type="entry name" value="Glyco_hydro_36"/>
</dbReference>
<dbReference type="Proteomes" id="UP000196485">
    <property type="component" value="Unassembled WGS sequence"/>
</dbReference>
<sequence length="712" mass="80938">MPMTIQPQLYSLIGTNSQLLLAVSDNADIVYYGNRLPYATHSDLQQMAIGLERPIPFGRLDTDIAVSINPQLGRGNFGASALEGFRENGSDWAPVFTITAVKQDGNKLIIDCLDQQAQLGWQTQIELDQNDVLQLSQTVTNLGTSDYHVIRCANTAPIADNASEILSFYGRWIKEFQQHRSQLSHGGYIQENRRGRTSHEHYPAVIVGEHGFSDDHGQVWGAHLAWSGNHRMRIDVKADGRRVLQAEALYLPGEITLQPQQSLTTPTLYMSYSHHGLNTMSQHFHQHVRTSILKDRLHKPRPIHLNTWEGIYFDHDPNYITAMATEAAAMGVERFIVDDGWFLGRNDDTSSLGDWFVDPKKYPAGLSPIINHVHQLGMEFGLWFEPEMINKDADLYRQHPEWLLAVDGYDQPTGRHQYVLDLQNPAAFAYLFERLDHFLSQYEIDYIKWDMNREIVQPAHNNRAAGCGQVERYYALVDKLLAKHPKVEIESCAAGGGRIDYEILKRTHRFWCSDNNDPLERQEIQRGMSYFYPPEVMGTHIGSHCSHTTRRTHTMNFRGNTALFGHMGLELDPVKAGDQEKTAFSHYIQLHKKYRHLLHSGDNYRLSFNDSAALQGNMVVSKSQSDALVSINQLAMPTYCLSGRLHIPGLRADQHYTITVVDGPDNLHSMVNRQPPWLTSQQHFSGEWLQTVGLTLPIMDPESSLLLELQIQ</sequence>
<feature type="binding site" evidence="7">
    <location>
        <position position="492"/>
    </location>
    <ligand>
        <name>substrate</name>
    </ligand>
</feature>
<dbReference type="PROSITE" id="PS00512">
    <property type="entry name" value="ALPHA_GALACTOSIDASE"/>
    <property type="match status" value="1"/>
</dbReference>
<protein>
    <recommendedName>
        <fullName evidence="2 5">Alpha-galactosidase</fullName>
        <ecNumber evidence="2 5">3.2.1.22</ecNumber>
    </recommendedName>
</protein>
<feature type="binding site" evidence="7">
    <location>
        <begin position="448"/>
        <end position="452"/>
    </location>
    <ligand>
        <name>substrate</name>
    </ligand>
</feature>
<evidence type="ECO:0000259" key="8">
    <source>
        <dbReference type="Pfam" id="PF16875"/>
    </source>
</evidence>
<evidence type="ECO:0000313" key="9">
    <source>
        <dbReference type="EMBL" id="SMY15633.1"/>
    </source>
</evidence>
<feature type="active site" description="Proton donor" evidence="6">
    <location>
        <position position="514"/>
    </location>
</feature>
<dbReference type="EMBL" id="FYAH01000001">
    <property type="protein sequence ID" value="SMY15633.1"/>
    <property type="molecule type" value="Genomic_DNA"/>
</dbReference>
<dbReference type="AlphaFoldDB" id="A0A1Y6KTX2"/>
<evidence type="ECO:0000256" key="6">
    <source>
        <dbReference type="PIRSR" id="PIRSR005536-1"/>
    </source>
</evidence>
<feature type="domain" description="Glycosyl hydrolase family 36 N-terminal" evidence="8">
    <location>
        <begin position="29"/>
        <end position="257"/>
    </location>
</feature>
<evidence type="ECO:0000313" key="10">
    <source>
        <dbReference type="Proteomes" id="UP000196485"/>
    </source>
</evidence>
<dbReference type="InterPro" id="IPR031704">
    <property type="entry name" value="Glyco_hydro_36_N"/>
</dbReference>
<dbReference type="InterPro" id="IPR000111">
    <property type="entry name" value="Glyco_hydro_27/36_CS"/>
</dbReference>
<dbReference type="Pfam" id="PF02065">
    <property type="entry name" value="Melibiase"/>
    <property type="match status" value="1"/>
</dbReference>
<dbReference type="InterPro" id="IPR013780">
    <property type="entry name" value="Glyco_hydro_b"/>
</dbReference>
<keyword evidence="3 5" id="KW-0378">Hydrolase</keyword>
<dbReference type="PANTHER" id="PTHR43053:SF3">
    <property type="entry name" value="ALPHA-GALACTOSIDASE C-RELATED"/>
    <property type="match status" value="1"/>
</dbReference>
<feature type="active site" description="Nucleophile" evidence="6">
    <location>
        <position position="450"/>
    </location>
</feature>
<evidence type="ECO:0000256" key="1">
    <source>
        <dbReference type="ARBA" id="ARBA00001255"/>
    </source>
</evidence>
<dbReference type="InterPro" id="IPR050985">
    <property type="entry name" value="Alpha-glycosidase_related"/>
</dbReference>
<dbReference type="SUPFAM" id="SSF51445">
    <property type="entry name" value="(Trans)glycosidases"/>
    <property type="match status" value="1"/>
</dbReference>
<feature type="binding site" evidence="7">
    <location>
        <position position="514"/>
    </location>
    <ligand>
        <name>substrate</name>
    </ligand>
</feature>
<dbReference type="InterPro" id="IPR013785">
    <property type="entry name" value="Aldolase_TIM"/>
</dbReference>
<feature type="binding site" evidence="7">
    <location>
        <position position="415"/>
    </location>
    <ligand>
        <name>substrate</name>
    </ligand>
</feature>
<keyword evidence="10" id="KW-1185">Reference proteome</keyword>
<dbReference type="GO" id="GO:0004557">
    <property type="term" value="F:alpha-galactosidase activity"/>
    <property type="evidence" value="ECO:0007669"/>
    <property type="project" value="UniProtKB-UniRule"/>
</dbReference>
<reference evidence="10" key="1">
    <citation type="submission" date="2017-06" db="EMBL/GenBank/DDBJ databases">
        <authorList>
            <person name="Rodrigo-Torres L."/>
            <person name="Arahal R. D."/>
            <person name="Lucena T."/>
        </authorList>
    </citation>
    <scope>NUCLEOTIDE SEQUENCE [LARGE SCALE GENOMIC DNA]</scope>
    <source>
        <strain evidence="10">type strain: CECT 9192</strain>
    </source>
</reference>
<dbReference type="Gene3D" id="2.70.98.60">
    <property type="entry name" value="alpha-galactosidase from lactobacil brevis"/>
    <property type="match status" value="1"/>
</dbReference>
<evidence type="ECO:0000256" key="2">
    <source>
        <dbReference type="ARBA" id="ARBA00012755"/>
    </source>
</evidence>
<evidence type="ECO:0000256" key="5">
    <source>
        <dbReference type="PIRNR" id="PIRNR005536"/>
    </source>
</evidence>
<organism evidence="9 10">
    <name type="scientific">Photobacterium aquimaris</name>
    <dbReference type="NCBI Taxonomy" id="512643"/>
    <lineage>
        <taxon>Bacteria</taxon>
        <taxon>Pseudomonadati</taxon>
        <taxon>Pseudomonadota</taxon>
        <taxon>Gammaproteobacteria</taxon>
        <taxon>Vibrionales</taxon>
        <taxon>Vibrionaceae</taxon>
        <taxon>Photobacterium</taxon>
    </lineage>
</organism>
<name>A0A1Y6KTX2_9GAMM</name>
<dbReference type="PRINTS" id="PR00743">
    <property type="entry name" value="GLHYDRLASE36"/>
</dbReference>
<dbReference type="Gene3D" id="2.60.40.1180">
    <property type="entry name" value="Golgi alpha-mannosidase II"/>
    <property type="match status" value="1"/>
</dbReference>
<feature type="binding site" evidence="7">
    <location>
        <begin position="338"/>
        <end position="339"/>
    </location>
    <ligand>
        <name>substrate</name>
    </ligand>
</feature>
<dbReference type="Pfam" id="PF16875">
    <property type="entry name" value="Glyco_hydro_36N"/>
    <property type="match status" value="1"/>
</dbReference>
<dbReference type="Gene3D" id="3.20.20.70">
    <property type="entry name" value="Aldolase class I"/>
    <property type="match status" value="1"/>
</dbReference>
<evidence type="ECO:0000256" key="4">
    <source>
        <dbReference type="ARBA" id="ARBA00023295"/>
    </source>
</evidence>
<comment type="catalytic activity">
    <reaction evidence="1 5">
        <text>Hydrolysis of terminal, non-reducing alpha-D-galactose residues in alpha-D-galactosides, including galactose oligosaccharides, galactomannans and galactolipids.</text>
        <dbReference type="EC" id="3.2.1.22"/>
    </reaction>
</comment>
<feature type="binding site" evidence="7">
    <location>
        <position position="172"/>
    </location>
    <ligand>
        <name>substrate</name>
    </ligand>
</feature>
<evidence type="ECO:0000256" key="7">
    <source>
        <dbReference type="PIRSR" id="PIRSR005536-2"/>
    </source>
</evidence>
<keyword evidence="4 5" id="KW-0326">Glycosidase</keyword>
<comment type="similarity">
    <text evidence="5">Belongs to the glycosyl hydrolase.</text>
</comment>
<evidence type="ECO:0000256" key="3">
    <source>
        <dbReference type="ARBA" id="ARBA00022801"/>
    </source>
</evidence>
<dbReference type="InterPro" id="IPR017853">
    <property type="entry name" value="GH"/>
</dbReference>
<gene>
    <name evidence="9" type="primary">rafA</name>
    <name evidence="9" type="ORF">PAQU9191_00856</name>
</gene>